<dbReference type="OrthoDB" id="2857727at2"/>
<sequence length="156" mass="17408">MAIDFDKIDRSVDLKGLQADVEDAKKNGGGDFPTIPAGKYEVKLESMEIKGTKADPNRPMLAVSFKILSGEFKNQRLFMNRVLYGTKNDKNMIASAMGFLEKLDSGVPVSFTSYKQFSQLVLDVAEAIDGNLEYAVDYDDSRFNSITVEEIFEVEN</sequence>
<organism evidence="1 2">
    <name type="scientific">Faecalibacterium prausnitzii</name>
    <dbReference type="NCBI Taxonomy" id="853"/>
    <lineage>
        <taxon>Bacteria</taxon>
        <taxon>Bacillati</taxon>
        <taxon>Bacillota</taxon>
        <taxon>Clostridia</taxon>
        <taxon>Eubacteriales</taxon>
        <taxon>Oscillospiraceae</taxon>
        <taxon>Faecalibacterium</taxon>
    </lineage>
</organism>
<dbReference type="EMBL" id="NOUV01000005">
    <property type="protein sequence ID" value="PDX87837.1"/>
    <property type="molecule type" value="Genomic_DNA"/>
</dbReference>
<evidence type="ECO:0008006" key="3">
    <source>
        <dbReference type="Google" id="ProtNLM"/>
    </source>
</evidence>
<dbReference type="InterPro" id="IPR007731">
    <property type="entry name" value="DUF669"/>
</dbReference>
<dbReference type="RefSeq" id="WP_097791500.1">
    <property type="nucleotide sequence ID" value="NZ_NOUV01000005.1"/>
</dbReference>
<accession>A0A2A7B8U2</accession>
<dbReference type="Pfam" id="PF05037">
    <property type="entry name" value="DUF669"/>
    <property type="match status" value="1"/>
</dbReference>
<protein>
    <recommendedName>
        <fullName evidence="3">DUF669 domain-containing protein</fullName>
    </recommendedName>
</protein>
<reference evidence="1 2" key="1">
    <citation type="journal article" date="2017" name="Front. Microbiol.">
        <title>New Insights into the Diversity of the Genus Faecalibacterium.</title>
        <authorList>
            <person name="Benevides L."/>
            <person name="Burman S."/>
            <person name="Martin R."/>
            <person name="Robert V."/>
            <person name="Thomas M."/>
            <person name="Miquel S."/>
            <person name="Chain F."/>
            <person name="Sokol H."/>
            <person name="Bermudez-Humaran L.G."/>
            <person name="Morrison M."/>
            <person name="Langella P."/>
            <person name="Azevedo V.A."/>
            <person name="Chatel J.M."/>
            <person name="Soares S."/>
        </authorList>
    </citation>
    <scope>NUCLEOTIDE SEQUENCE [LARGE SCALE GENOMIC DNA]</scope>
    <source>
        <strain evidence="1 2">AHMP21</strain>
    </source>
</reference>
<proteinExistence type="predicted"/>
<evidence type="ECO:0000313" key="2">
    <source>
        <dbReference type="Proteomes" id="UP000220904"/>
    </source>
</evidence>
<evidence type="ECO:0000313" key="1">
    <source>
        <dbReference type="EMBL" id="PDX87837.1"/>
    </source>
</evidence>
<dbReference type="AlphaFoldDB" id="A0A2A7B8U2"/>
<name>A0A2A7B8U2_9FIRM</name>
<dbReference type="Proteomes" id="UP000220904">
    <property type="component" value="Unassembled WGS sequence"/>
</dbReference>
<gene>
    <name evidence="1" type="ORF">CHR60_02095</name>
</gene>
<comment type="caution">
    <text evidence="1">The sequence shown here is derived from an EMBL/GenBank/DDBJ whole genome shotgun (WGS) entry which is preliminary data.</text>
</comment>